<evidence type="ECO:0000256" key="4">
    <source>
        <dbReference type="SAM" id="MobiDB-lite"/>
    </source>
</evidence>
<evidence type="ECO:0008006" key="7">
    <source>
        <dbReference type="Google" id="ProtNLM"/>
    </source>
</evidence>
<dbReference type="Pfam" id="PF03715">
    <property type="entry name" value="Noc2"/>
    <property type="match status" value="1"/>
</dbReference>
<dbReference type="GO" id="GO:0005730">
    <property type="term" value="C:nucleolus"/>
    <property type="evidence" value="ECO:0007669"/>
    <property type="project" value="TreeGrafter"/>
</dbReference>
<reference evidence="5 6" key="1">
    <citation type="submission" date="2024-01" db="EMBL/GenBank/DDBJ databases">
        <title>The complete chloroplast genome sequence of Lithospermum erythrorhizon: insights into the phylogenetic relationship among Boraginaceae species and the maternal lineages of purple gromwells.</title>
        <authorList>
            <person name="Okada T."/>
            <person name="Watanabe K."/>
        </authorList>
    </citation>
    <scope>NUCLEOTIDE SEQUENCE [LARGE SCALE GENOMIC DNA]</scope>
</reference>
<evidence type="ECO:0000313" key="5">
    <source>
        <dbReference type="EMBL" id="GAA0164422.1"/>
    </source>
</evidence>
<dbReference type="InterPro" id="IPR005343">
    <property type="entry name" value="Noc2"/>
</dbReference>
<dbReference type="Proteomes" id="UP001454036">
    <property type="component" value="Unassembled WGS sequence"/>
</dbReference>
<name>A0AAV3QK28_LITER</name>
<gene>
    <name evidence="5" type="ORF">LIER_20064</name>
</gene>
<evidence type="ECO:0000256" key="2">
    <source>
        <dbReference type="ARBA" id="ARBA00005907"/>
    </source>
</evidence>
<protein>
    <recommendedName>
        <fullName evidence="7">Nucleolar complex protein 2 homolog</fullName>
    </recommendedName>
</protein>
<dbReference type="PANTHER" id="PTHR12687">
    <property type="entry name" value="NUCLEOLAR COMPLEX 2 AND RAD4-RELATED"/>
    <property type="match status" value="1"/>
</dbReference>
<evidence type="ECO:0000256" key="1">
    <source>
        <dbReference type="ARBA" id="ARBA00004123"/>
    </source>
</evidence>
<dbReference type="GO" id="GO:0030691">
    <property type="term" value="C:Noc2p-Noc3p complex"/>
    <property type="evidence" value="ECO:0007669"/>
    <property type="project" value="TreeGrafter"/>
</dbReference>
<dbReference type="GO" id="GO:0042273">
    <property type="term" value="P:ribosomal large subunit biogenesis"/>
    <property type="evidence" value="ECO:0007669"/>
    <property type="project" value="TreeGrafter"/>
</dbReference>
<feature type="region of interest" description="Disordered" evidence="4">
    <location>
        <begin position="661"/>
        <end position="682"/>
    </location>
</feature>
<keyword evidence="3" id="KW-0539">Nucleus</keyword>
<organism evidence="5 6">
    <name type="scientific">Lithospermum erythrorhizon</name>
    <name type="common">Purple gromwell</name>
    <name type="synonym">Lithospermum officinale var. erythrorhizon</name>
    <dbReference type="NCBI Taxonomy" id="34254"/>
    <lineage>
        <taxon>Eukaryota</taxon>
        <taxon>Viridiplantae</taxon>
        <taxon>Streptophyta</taxon>
        <taxon>Embryophyta</taxon>
        <taxon>Tracheophyta</taxon>
        <taxon>Spermatophyta</taxon>
        <taxon>Magnoliopsida</taxon>
        <taxon>eudicotyledons</taxon>
        <taxon>Gunneridae</taxon>
        <taxon>Pentapetalae</taxon>
        <taxon>asterids</taxon>
        <taxon>lamiids</taxon>
        <taxon>Boraginales</taxon>
        <taxon>Boraginaceae</taxon>
        <taxon>Boraginoideae</taxon>
        <taxon>Lithospermeae</taxon>
        <taxon>Lithospermum</taxon>
    </lineage>
</organism>
<dbReference type="AlphaFoldDB" id="A0AAV3QK28"/>
<dbReference type="PANTHER" id="PTHR12687:SF8">
    <property type="entry name" value="PROTEIN REBELOTE"/>
    <property type="match status" value="1"/>
</dbReference>
<dbReference type="GO" id="GO:0030690">
    <property type="term" value="C:Noc1p-Noc2p complex"/>
    <property type="evidence" value="ECO:0007669"/>
    <property type="project" value="TreeGrafter"/>
</dbReference>
<proteinExistence type="inferred from homology"/>
<keyword evidence="6" id="KW-1185">Reference proteome</keyword>
<dbReference type="GO" id="GO:0005654">
    <property type="term" value="C:nucleoplasm"/>
    <property type="evidence" value="ECO:0007669"/>
    <property type="project" value="TreeGrafter"/>
</dbReference>
<sequence>MGKLGKKARKFAKKNLPGVLRQRRKNKAIFKKRSSYRAGEYVEDDADKKSSLGSGRDTNFDDIEAASIDRIFAEDGSDEVADASESDGYLSEDFDIPAIVGGGVESNSEDDLGISKLSMQNETMLKDLALQKKKLDKLRKKDEGFGRFLEKYSRKISENDDTDFDEDEISHRRIALANRNKEGTLVTGSLVQNLSEVVSEKGCESGFITLLNAYRAACHYGAESVGCRIQNSETFCEIITVMLTKADSVFRRLLQISSSKCKKETIVELTKSSKWKKWKPLVKSYLRSSLHMLNQVTDSEILAFCLKHLRVSLVLFAAFPSLLPRLIKTAVHLWATGGGLLSSASFLIIWDVASIFGSDCYDSCLAKCFLAYSAQCRVPEIVNGSHINFLRNSFVELCSLDISKSSAKALASIGLLTKMLQWSIVTKNQNAAKQICSWEYVNFLDLWVMFISVNIRDYDLQSLLFSIIQLINGLAYLFPGPRYFPLRLKCINWLNNLSCSSGVFIPVASWMLDVLEYKIVKEGGRSGSTFNFNTVLKLPKHILKSQTFQEECLFSTIEQLSRHLAQWSFHISFPELATIPLTRLRKFHDSTSVDGMRRMVKRFIEQVEQNVDFVQKKRDEVAFSPNDHQSVDSFLQIEKSSSHAPFTQYYRSILEKAASRILNNNGKARPKNFKTKQQTASK</sequence>
<comment type="caution">
    <text evidence="5">The sequence shown here is derived from an EMBL/GenBank/DDBJ whole genome shotgun (WGS) entry which is preliminary data.</text>
</comment>
<evidence type="ECO:0000313" key="6">
    <source>
        <dbReference type="Proteomes" id="UP001454036"/>
    </source>
</evidence>
<dbReference type="EMBL" id="BAABME010005040">
    <property type="protein sequence ID" value="GAA0164422.1"/>
    <property type="molecule type" value="Genomic_DNA"/>
</dbReference>
<evidence type="ECO:0000256" key="3">
    <source>
        <dbReference type="ARBA" id="ARBA00023242"/>
    </source>
</evidence>
<comment type="subcellular location">
    <subcellularLocation>
        <location evidence="1">Nucleus</location>
    </subcellularLocation>
</comment>
<comment type="similarity">
    <text evidence="2">Belongs to the NOC2 family.</text>
</comment>
<accession>A0AAV3QK28</accession>